<evidence type="ECO:0000256" key="4">
    <source>
        <dbReference type="ARBA" id="ARBA00022840"/>
    </source>
</evidence>
<dbReference type="OrthoDB" id="4062651at2759"/>
<dbReference type="SUPFAM" id="SSF48403">
    <property type="entry name" value="Ankyrin repeat"/>
    <property type="match status" value="1"/>
</dbReference>
<evidence type="ECO:0000313" key="9">
    <source>
        <dbReference type="EMBL" id="GMI46605.1"/>
    </source>
</evidence>
<proteinExistence type="inferred from homology"/>
<dbReference type="GO" id="GO:0004674">
    <property type="term" value="F:protein serine/threonine kinase activity"/>
    <property type="evidence" value="ECO:0007669"/>
    <property type="project" value="TreeGrafter"/>
</dbReference>
<feature type="region of interest" description="Disordered" evidence="7">
    <location>
        <begin position="256"/>
        <end position="277"/>
    </location>
</feature>
<dbReference type="PIRSF" id="PIRSF000654">
    <property type="entry name" value="Integrin-linked_kinase"/>
    <property type="match status" value="1"/>
</dbReference>
<dbReference type="InterPro" id="IPR008271">
    <property type="entry name" value="Ser/Thr_kinase_AS"/>
</dbReference>
<feature type="repeat" description="ANK" evidence="5">
    <location>
        <begin position="196"/>
        <end position="228"/>
    </location>
</feature>
<dbReference type="InterPro" id="IPR000719">
    <property type="entry name" value="Prot_kinase_dom"/>
</dbReference>
<evidence type="ECO:0000256" key="2">
    <source>
        <dbReference type="ARBA" id="ARBA00022527"/>
    </source>
</evidence>
<evidence type="ECO:0000256" key="6">
    <source>
        <dbReference type="PROSITE-ProRule" id="PRU10141"/>
    </source>
</evidence>
<dbReference type="PROSITE" id="PS50297">
    <property type="entry name" value="ANK_REP_REGION"/>
    <property type="match status" value="2"/>
</dbReference>
<keyword evidence="4 6" id="KW-0067">ATP-binding</keyword>
<feature type="domain" description="Protein kinase" evidence="8">
    <location>
        <begin position="297"/>
        <end position="584"/>
    </location>
</feature>
<evidence type="ECO:0000259" key="8">
    <source>
        <dbReference type="PROSITE" id="PS50011"/>
    </source>
</evidence>
<accession>A0A9W7GMG9</accession>
<keyword evidence="2" id="KW-0723">Serine/threonine-protein kinase</keyword>
<evidence type="ECO:0000256" key="1">
    <source>
        <dbReference type="ARBA" id="ARBA00005843"/>
    </source>
</evidence>
<dbReference type="Proteomes" id="UP001165065">
    <property type="component" value="Unassembled WGS sequence"/>
</dbReference>
<dbReference type="InterPro" id="IPR011009">
    <property type="entry name" value="Kinase-like_dom_sf"/>
</dbReference>
<dbReference type="PANTHER" id="PTHR44329:SF140">
    <property type="entry name" value="INACTIVE PROTEIN TYROSINE KINASE PTKL"/>
    <property type="match status" value="1"/>
</dbReference>
<dbReference type="InterPro" id="IPR001245">
    <property type="entry name" value="Ser-Thr/Tyr_kinase_cat_dom"/>
</dbReference>
<dbReference type="SMART" id="SM00248">
    <property type="entry name" value="ANK"/>
    <property type="match status" value="4"/>
</dbReference>
<dbReference type="Gene3D" id="3.30.200.20">
    <property type="entry name" value="Phosphorylase Kinase, domain 1"/>
    <property type="match status" value="1"/>
</dbReference>
<dbReference type="SMART" id="SM00220">
    <property type="entry name" value="S_TKc"/>
    <property type="match status" value="1"/>
</dbReference>
<comment type="similarity">
    <text evidence="1">Belongs to the protein kinase superfamily. TKL Ser/Thr protein kinase family.</text>
</comment>
<name>A0A9W7GMG9_9STRA</name>
<evidence type="ECO:0000313" key="10">
    <source>
        <dbReference type="Proteomes" id="UP001165065"/>
    </source>
</evidence>
<keyword evidence="3 6" id="KW-0547">Nucleotide-binding</keyword>
<dbReference type="Gene3D" id="1.25.40.20">
    <property type="entry name" value="Ankyrin repeat-containing domain"/>
    <property type="match status" value="2"/>
</dbReference>
<keyword evidence="5" id="KW-0040">ANK repeat</keyword>
<organism evidence="9 10">
    <name type="scientific">Triparma columacea</name>
    <dbReference type="NCBI Taxonomy" id="722753"/>
    <lineage>
        <taxon>Eukaryota</taxon>
        <taxon>Sar</taxon>
        <taxon>Stramenopiles</taxon>
        <taxon>Ochrophyta</taxon>
        <taxon>Bolidophyceae</taxon>
        <taxon>Parmales</taxon>
        <taxon>Triparmaceae</taxon>
        <taxon>Triparma</taxon>
    </lineage>
</organism>
<protein>
    <recommendedName>
        <fullName evidence="8">Protein kinase domain-containing protein</fullName>
    </recommendedName>
</protein>
<keyword evidence="2" id="KW-0418">Kinase</keyword>
<dbReference type="PRINTS" id="PR01415">
    <property type="entry name" value="ANKYRIN"/>
</dbReference>
<dbReference type="EMBL" id="BRYA01000307">
    <property type="protein sequence ID" value="GMI46605.1"/>
    <property type="molecule type" value="Genomic_DNA"/>
</dbReference>
<dbReference type="SUPFAM" id="SSF56112">
    <property type="entry name" value="Protein kinase-like (PK-like)"/>
    <property type="match status" value="1"/>
</dbReference>
<dbReference type="InterPro" id="IPR002110">
    <property type="entry name" value="Ankyrin_rpt"/>
</dbReference>
<dbReference type="CDD" id="cd13999">
    <property type="entry name" value="STKc_MAP3K-like"/>
    <property type="match status" value="1"/>
</dbReference>
<dbReference type="InterPro" id="IPR036770">
    <property type="entry name" value="Ankyrin_rpt-contain_sf"/>
</dbReference>
<dbReference type="Pfam" id="PF07714">
    <property type="entry name" value="PK_Tyr_Ser-Thr"/>
    <property type="match status" value="1"/>
</dbReference>
<evidence type="ECO:0000256" key="3">
    <source>
        <dbReference type="ARBA" id="ARBA00022741"/>
    </source>
</evidence>
<gene>
    <name evidence="9" type="ORF">TrCOL_g6950</name>
</gene>
<dbReference type="PROSITE" id="PS50011">
    <property type="entry name" value="PROTEIN_KINASE_DOM"/>
    <property type="match status" value="1"/>
</dbReference>
<evidence type="ECO:0000256" key="5">
    <source>
        <dbReference type="PROSITE-ProRule" id="PRU00023"/>
    </source>
</evidence>
<dbReference type="PROSITE" id="PS50088">
    <property type="entry name" value="ANK_REPEAT"/>
    <property type="match status" value="2"/>
</dbReference>
<feature type="binding site" evidence="6">
    <location>
        <position position="324"/>
    </location>
    <ligand>
        <name>ATP</name>
        <dbReference type="ChEBI" id="CHEBI:30616"/>
    </ligand>
</feature>
<keyword evidence="10" id="KW-1185">Reference proteome</keyword>
<evidence type="ECO:0000256" key="7">
    <source>
        <dbReference type="SAM" id="MobiDB-lite"/>
    </source>
</evidence>
<dbReference type="PANTHER" id="PTHR44329">
    <property type="entry name" value="SERINE/THREONINE-PROTEIN KINASE TNNI3K-RELATED"/>
    <property type="match status" value="1"/>
</dbReference>
<feature type="repeat" description="ANK" evidence="5">
    <location>
        <begin position="99"/>
        <end position="131"/>
    </location>
</feature>
<reference evidence="10" key="1">
    <citation type="journal article" date="2023" name="Commun. Biol.">
        <title>Genome analysis of Parmales, the sister group of diatoms, reveals the evolutionary specialization of diatoms from phago-mixotrophs to photoautotrophs.</title>
        <authorList>
            <person name="Ban H."/>
            <person name="Sato S."/>
            <person name="Yoshikawa S."/>
            <person name="Yamada K."/>
            <person name="Nakamura Y."/>
            <person name="Ichinomiya M."/>
            <person name="Sato N."/>
            <person name="Blanc-Mathieu R."/>
            <person name="Endo H."/>
            <person name="Kuwata A."/>
            <person name="Ogata H."/>
        </authorList>
    </citation>
    <scope>NUCLEOTIDE SEQUENCE [LARGE SCALE GENOMIC DNA]</scope>
</reference>
<dbReference type="PROSITE" id="PS00107">
    <property type="entry name" value="PROTEIN_KINASE_ATP"/>
    <property type="match status" value="1"/>
</dbReference>
<dbReference type="InterPro" id="IPR051681">
    <property type="entry name" value="Ser/Thr_Kinases-Pseudokinases"/>
</dbReference>
<dbReference type="AlphaFoldDB" id="A0A9W7GMG9"/>
<keyword evidence="2" id="KW-0808">Transferase</keyword>
<dbReference type="Gene3D" id="1.10.510.10">
    <property type="entry name" value="Transferase(Phosphotransferase) domain 1"/>
    <property type="match status" value="1"/>
</dbReference>
<sequence length="613" mass="68137">METLRFLRLSPKAHQYISDVSFLRVHIALRSFANAGDLDATIHNVRGGGIMASKKDLSIAEDVFAAGCKLLLGAAKGDKEMVAKLLSVNPSHINFRDYDRRTALHVAASEGHKEMVMFLLEKGGQLNRSDRWGGSPLDDAMRHRHKEIAALLRMKGAHTGNADKSTSFITAASEGDFDEVKMLVEDKVNVNCSDYDKRTALHLSAGEGRYDILKFLLENGGDPNVQDRFGGRPLDDAMRKGHGECANLLRSKGGVNGDDGIASPKEKGPNDSLEDSGHALNRKSLNVDSMKVAWKDIEVLDKIGAGEFGEIFKCRWRGSVVAAKCVKSAAIEKEWNKRDGASDELNNSLNATSKQIALNDFRTETAILRQLRHPNICMLLAYSAMKDYEVMISELMKCSLLDVFKAHKIQGSTMSKKKQIRYAIELAKGMNYLHTCQPPILHRDLKPANLLVDFKDTLKISDFGLAKLRPEKDTEKDTFTMTGETGSYRYMAPEVFRHEVYNETVDVYSFAMIFYNLLAGHAPWPAMNGVRAVKAAAIEGSRPQIPRHWDTDLDGLIQSCWDENPKVRPPFAQILEVLSEYHFATFKETVDDMTSLDNNIVGGRGVFCGCTVS</sequence>
<dbReference type="PROSITE" id="PS00108">
    <property type="entry name" value="PROTEIN_KINASE_ST"/>
    <property type="match status" value="1"/>
</dbReference>
<dbReference type="InterPro" id="IPR017441">
    <property type="entry name" value="Protein_kinase_ATP_BS"/>
</dbReference>
<dbReference type="GO" id="GO:0005524">
    <property type="term" value="F:ATP binding"/>
    <property type="evidence" value="ECO:0007669"/>
    <property type="project" value="UniProtKB-UniRule"/>
</dbReference>
<dbReference type="Pfam" id="PF12796">
    <property type="entry name" value="Ank_2"/>
    <property type="match status" value="2"/>
</dbReference>
<comment type="caution">
    <text evidence="9">The sequence shown here is derived from an EMBL/GenBank/DDBJ whole genome shotgun (WGS) entry which is preliminary data.</text>
</comment>